<sequence>MGEISDQTKIGIITFIDKRYNYVWNTSFGPLELRFPLNPNLDFQLGDVVRYVQSHDGLAPQIVHNLLKHKVQLKIERSPKILWKIEVNLVFASRSSKQFKEAMESDDEDVKGFYFLRGILELLRKLFCPLYFLLNRSLKPQNFSDYIISNPYFYQRIRGVAWAQDFLLVASYLDGVEYEEGVVYRAHITRIPHRWEPLAKKIGTIFAVLGKKFEKCTDPEAIEKFWSFCSESRNNFLNGKTNQSESKRKLVYEEHQEISNFAETLHDMNEGDEKIGLVVICEKEYSVIWNPFDDLVRVQFGQHQNDGGNQLPVWPLCEWVKYRCMSEESQIANGVVCKYTAYDIKKTKALKDVTLLKNENVAVKCNLSSAKAFSSEFFVANDSFFQSVLCSCKDRVLKEQMEEDDASIDVYAIFTDAYKHRNRWVAFAFRDKDSWRKIVGLPPSVDSQVQPFFTRFENRATAACETMNDELLGTNRFKAPTDWKGYRHEGEKIIDAIGIVVCYEDDEQTTVIATKFGLARQTKNFPLGVWVVTTIAPDERPPRLLKNKIRDLSSYIVKRSKKIGPLMSTRVVNDKGVNKLLLCCPVIAEASKIFRNEYLGKIYDLDNLMRPQQNGQFCSSGYLVELCLSRSREDGLRFWKILKNHGEYNKTVNCVALKLSHFPCEMGLTCEDAHTILLDQIYEADELPKQNKSNQQNNSDSSTLKQNTSNSSYWESSKENQHFANTLPYQPPKVPDINPQKPNISEEFSSHQQQASPSKSFKSYKPASRIVSNHGMDDCPKITTELNRYKPVSGEAKRQVGFVVVKTSNFAILFTKLYGDAIVLPQYMESQEAFDQLFVLGRFIGASFSRVNEPIRNELTYHFMCLPEFKLYKRQIVPTRVVLGQFVQVYVTCDFTKNNVKECTEEMKGCSETEQRHYIETEIGNVLLVNEVVDKNDLLGKVVDLWLSHVQKRYGCSWQIVLTEINSLQNNLIIDEIEIIKDRELENKRKDEPVNSSSLSHDLLSNNIVLQEQNNQISLSTNFQQQNLTAKSLSGLNGYEKPEMFGLLSQNQTSLLPNFGDDPPVPNQTNSILKPEPVQSKYLSDYNKFLYARDFPDLTPFNNDSSSHASGSAESFNTQNFFSDGSSNLGDRDFILLNSTPPPTFENVFETTLQQQKQNINQNNLCSESWDDIGLGNCFGCESNSNSDDSDFLVKNIQQQFSQQLMIGPSNYFLENNNLNNAAKGKSNNIFKGPIGFDNDLIESHDKTKNNSDDLIMF</sequence>
<feature type="compositionally biased region" description="Polar residues" evidence="1">
    <location>
        <begin position="740"/>
        <end position="761"/>
    </location>
</feature>
<proteinExistence type="predicted"/>
<organism evidence="2 3">
    <name type="scientific">Meloidogyne hapla</name>
    <name type="common">Root-knot nematode worm</name>
    <dbReference type="NCBI Taxonomy" id="6305"/>
    <lineage>
        <taxon>Eukaryota</taxon>
        <taxon>Metazoa</taxon>
        <taxon>Ecdysozoa</taxon>
        <taxon>Nematoda</taxon>
        <taxon>Chromadorea</taxon>
        <taxon>Rhabditida</taxon>
        <taxon>Tylenchina</taxon>
        <taxon>Tylenchomorpha</taxon>
        <taxon>Tylenchoidea</taxon>
        <taxon>Meloidogynidae</taxon>
        <taxon>Meloidogyninae</taxon>
        <taxon>Meloidogyne</taxon>
    </lineage>
</organism>
<evidence type="ECO:0000313" key="2">
    <source>
        <dbReference type="Proteomes" id="UP000095281"/>
    </source>
</evidence>
<protein>
    <submittedName>
        <fullName evidence="3">Tudor domain-containing protein</fullName>
    </submittedName>
</protein>
<feature type="compositionally biased region" description="Polar residues" evidence="1">
    <location>
        <begin position="703"/>
        <end position="715"/>
    </location>
</feature>
<name>A0A1I8BHF7_MELHA</name>
<dbReference type="Proteomes" id="UP000095281">
    <property type="component" value="Unplaced"/>
</dbReference>
<reference evidence="3" key="1">
    <citation type="submission" date="2016-11" db="UniProtKB">
        <authorList>
            <consortium name="WormBaseParasite"/>
        </authorList>
    </citation>
    <scope>IDENTIFICATION</scope>
</reference>
<feature type="region of interest" description="Disordered" evidence="1">
    <location>
        <begin position="689"/>
        <end position="765"/>
    </location>
</feature>
<feature type="region of interest" description="Disordered" evidence="1">
    <location>
        <begin position="1055"/>
        <end position="1076"/>
    </location>
</feature>
<evidence type="ECO:0000256" key="1">
    <source>
        <dbReference type="SAM" id="MobiDB-lite"/>
    </source>
</evidence>
<evidence type="ECO:0000313" key="3">
    <source>
        <dbReference type="WBParaSite" id="MhA1_Contig2399.frz3.gene2"/>
    </source>
</evidence>
<keyword evidence="2" id="KW-1185">Reference proteome</keyword>
<dbReference type="WBParaSite" id="MhA1_Contig2399.frz3.gene2">
    <property type="protein sequence ID" value="MhA1_Contig2399.frz3.gene2"/>
    <property type="gene ID" value="MhA1_Contig2399.frz3.gene2"/>
</dbReference>
<accession>A0A1I8BHF7</accession>
<dbReference type="AlphaFoldDB" id="A0A1I8BHF7"/>
<feature type="compositionally biased region" description="Low complexity" evidence="1">
    <location>
        <begin position="690"/>
        <end position="702"/>
    </location>
</feature>